<dbReference type="SUPFAM" id="SSF56954">
    <property type="entry name" value="Outer membrane efflux proteins (OEP)"/>
    <property type="match status" value="1"/>
</dbReference>
<dbReference type="PANTHER" id="PTHR30026">
    <property type="entry name" value="OUTER MEMBRANE PROTEIN TOLC"/>
    <property type="match status" value="1"/>
</dbReference>
<dbReference type="Gene3D" id="1.20.1600.10">
    <property type="entry name" value="Outer membrane efflux proteins (OEP)"/>
    <property type="match status" value="1"/>
</dbReference>
<dbReference type="AlphaFoldDB" id="A0A3N4DQB2"/>
<reference evidence="8" key="3">
    <citation type="submission" date="2018-11" db="EMBL/GenBank/DDBJ databases">
        <authorList>
            <person name="Hwang Y.J."/>
            <person name="Hwang C.Y."/>
        </authorList>
    </citation>
    <scope>NUCLEOTIDE SEQUENCE</scope>
    <source>
        <strain evidence="8">R106</strain>
    </source>
</reference>
<reference evidence="10" key="2">
    <citation type="submission" date="2018-11" db="EMBL/GenBank/DDBJ databases">
        <title>Shewanella sp. R106.</title>
        <authorList>
            <person name="Hwang Y.J."/>
            <person name="Hwang C.Y."/>
        </authorList>
    </citation>
    <scope>NUCLEOTIDE SEQUENCE [LARGE SCALE GENOMIC DNA]</scope>
    <source>
        <strain evidence="10">R106</strain>
    </source>
</reference>
<dbReference type="Proteomes" id="UP000278855">
    <property type="component" value="Unassembled WGS sequence"/>
</dbReference>
<evidence type="ECO:0000313" key="8">
    <source>
        <dbReference type="EMBL" id="RPA27396.1"/>
    </source>
</evidence>
<evidence type="ECO:0000313" key="10">
    <source>
        <dbReference type="Proteomes" id="UP000278855"/>
    </source>
</evidence>
<evidence type="ECO:0000256" key="1">
    <source>
        <dbReference type="ARBA" id="ARBA00004442"/>
    </source>
</evidence>
<dbReference type="KEGG" id="spsr:EGC80_16370"/>
<keyword evidence="2" id="KW-1134">Transmembrane beta strand</keyword>
<reference evidence="7 9" key="1">
    <citation type="submission" date="2018-11" db="EMBL/GenBank/DDBJ databases">
        <title>Shewanella sp. M2.</title>
        <authorList>
            <person name="Hwang Y.J."/>
            <person name="Hwang C.Y."/>
        </authorList>
    </citation>
    <scope>NUCLEOTIDE SEQUENCE [LARGE SCALE GENOMIC DNA]</scope>
    <source>
        <strain evidence="7 9">M2</strain>
    </source>
</reference>
<keyword evidence="4" id="KW-0472">Membrane</keyword>
<dbReference type="Proteomes" id="UP000273778">
    <property type="component" value="Chromosome"/>
</dbReference>
<dbReference type="GO" id="GO:1990281">
    <property type="term" value="C:efflux pump complex"/>
    <property type="evidence" value="ECO:0007669"/>
    <property type="project" value="TreeGrafter"/>
</dbReference>
<proteinExistence type="predicted"/>
<accession>A0A3N4DQB2</accession>
<dbReference type="OrthoDB" id="5607838at2"/>
<evidence type="ECO:0000256" key="3">
    <source>
        <dbReference type="ARBA" id="ARBA00022692"/>
    </source>
</evidence>
<evidence type="ECO:0000313" key="7">
    <source>
        <dbReference type="EMBL" id="AZG37528.1"/>
    </source>
</evidence>
<evidence type="ECO:0000256" key="5">
    <source>
        <dbReference type="ARBA" id="ARBA00023237"/>
    </source>
</evidence>
<comment type="subcellular location">
    <subcellularLocation>
        <location evidence="1">Cell outer membrane</location>
    </subcellularLocation>
</comment>
<evidence type="ECO:0000256" key="6">
    <source>
        <dbReference type="SAM" id="Coils"/>
    </source>
</evidence>
<gene>
    <name evidence="8" type="ORF">EGC77_17645</name>
    <name evidence="7" type="ORF">EGC80_16370</name>
</gene>
<dbReference type="GO" id="GO:0015562">
    <property type="term" value="F:efflux transmembrane transporter activity"/>
    <property type="evidence" value="ECO:0007669"/>
    <property type="project" value="InterPro"/>
</dbReference>
<name>A0A3N4DQB2_9GAMM</name>
<evidence type="ECO:0000256" key="4">
    <source>
        <dbReference type="ARBA" id="ARBA00023136"/>
    </source>
</evidence>
<dbReference type="EMBL" id="RKKB01000013">
    <property type="protein sequence ID" value="RPA27396.1"/>
    <property type="molecule type" value="Genomic_DNA"/>
</dbReference>
<dbReference type="InterPro" id="IPR051906">
    <property type="entry name" value="TolC-like"/>
</dbReference>
<feature type="coiled-coil region" evidence="6">
    <location>
        <begin position="179"/>
        <end position="206"/>
    </location>
</feature>
<dbReference type="GO" id="GO:0009279">
    <property type="term" value="C:cell outer membrane"/>
    <property type="evidence" value="ECO:0007669"/>
    <property type="project" value="UniProtKB-SubCell"/>
</dbReference>
<dbReference type="GO" id="GO:0015288">
    <property type="term" value="F:porin activity"/>
    <property type="evidence" value="ECO:0007669"/>
    <property type="project" value="TreeGrafter"/>
</dbReference>
<keyword evidence="5" id="KW-0998">Cell outer membrane</keyword>
<keyword evidence="9" id="KW-1185">Reference proteome</keyword>
<organism evidence="8 10">
    <name type="scientific">Shewanella psychromarinicola</name>
    <dbReference type="NCBI Taxonomy" id="2487742"/>
    <lineage>
        <taxon>Bacteria</taxon>
        <taxon>Pseudomonadati</taxon>
        <taxon>Pseudomonadota</taxon>
        <taxon>Gammaproteobacteria</taxon>
        <taxon>Alteromonadales</taxon>
        <taxon>Shewanellaceae</taxon>
        <taxon>Shewanella</taxon>
    </lineage>
</organism>
<protein>
    <submittedName>
        <fullName evidence="8">TolC family protein</fullName>
    </submittedName>
</protein>
<keyword evidence="3" id="KW-0812">Transmembrane</keyword>
<dbReference type="PANTHER" id="PTHR30026:SF20">
    <property type="entry name" value="OUTER MEMBRANE PROTEIN TOLC"/>
    <property type="match status" value="1"/>
</dbReference>
<sequence length="447" mass="50195">MVGLGLLTMSSLTVFAEPLSQKAEILSFEQAISVAQKNDPWLKGNRHQQSAIESLSIAADTLPDPKISVGLVNMPTDSFNFNQEGMTQFKVGISQVIPRGDTLELTSRQLKIKSQGYPFQRENREAQVALTVGQLWLDAYRVQQSVVLIEKDRSLFLQLVDITEASYSAALGRTRQTDIVRAQLELTNLDARLDVLAQEKNKFEGQLSQWLSDYLSGLDDPLSTHLALHDINLGKQIPQMDLQQSELVYADKWHKPEQLISYFAQHPAVIALNKRIEATKTGIALAKQKYKPEWGVNAGFGSRGDDPTGNSRADLMSVGVTFDLPFFTQNKQDQDVKSAISQTESIKTEKLLLLRQLLSNYSTAKGRLLRLNDQQRLYREKLLPQMYEQAEASLTAYTNDDGDFSEVVRAHIEVLNAEIRILTLDVAQQKILLELNYLFIGANKATR</sequence>
<keyword evidence="6" id="KW-0175">Coiled coil</keyword>
<dbReference type="EMBL" id="CP034073">
    <property type="protein sequence ID" value="AZG37528.1"/>
    <property type="molecule type" value="Genomic_DNA"/>
</dbReference>
<evidence type="ECO:0000256" key="2">
    <source>
        <dbReference type="ARBA" id="ARBA00022452"/>
    </source>
</evidence>
<evidence type="ECO:0000313" key="9">
    <source>
        <dbReference type="Proteomes" id="UP000273778"/>
    </source>
</evidence>